<proteinExistence type="predicted"/>
<evidence type="ECO:0000313" key="1">
    <source>
        <dbReference type="EMBL" id="MDG3003585.1"/>
    </source>
</evidence>
<keyword evidence="2" id="KW-1185">Reference proteome</keyword>
<accession>A0ABT6F7N2</accession>
<name>A0ABT6F7N2_9BACT</name>
<evidence type="ECO:0000313" key="2">
    <source>
        <dbReference type="Proteomes" id="UP001216907"/>
    </source>
</evidence>
<sequence>MNRYNRDADDYYVNVNLNTEMELPNNRDTVLHFFEQMRKGFPELRNFQSRENGDLVLESDKDEDAYRSVAIEGRRLASGCTNPESSAEAYRQHELLLDLAPPLLSISLLDCEALDVTFGFDFTYDGNHDEVVAEALGVGSAFEGLIETPRMKKVVNFEPSLTVALDESCQLQARLSIETRTSTYQVRTGDFADDQISLYLTIRQYWGNGPELTFLDSFRRQRELGEEILERSILPRVVRPLAQIIASR</sequence>
<gene>
    <name evidence="1" type="ORF">PZE19_07385</name>
</gene>
<dbReference type="RefSeq" id="WP_277859935.1">
    <property type="nucleotide sequence ID" value="NZ_JARRAG010000001.1"/>
</dbReference>
<comment type="caution">
    <text evidence="1">The sequence shown here is derived from an EMBL/GenBank/DDBJ whole genome shotgun (WGS) entry which is preliminary data.</text>
</comment>
<dbReference type="Proteomes" id="UP001216907">
    <property type="component" value="Unassembled WGS sequence"/>
</dbReference>
<reference evidence="1 2" key="1">
    <citation type="submission" date="2023-03" db="EMBL/GenBank/DDBJ databases">
        <title>Paludisphaera mucosa sp. nov. a novel planctomycete from northern fen.</title>
        <authorList>
            <person name="Ivanova A."/>
        </authorList>
    </citation>
    <scope>NUCLEOTIDE SEQUENCE [LARGE SCALE GENOMIC DNA]</scope>
    <source>
        <strain evidence="1 2">Pla2</strain>
    </source>
</reference>
<protein>
    <submittedName>
        <fullName evidence="1">Uncharacterized protein</fullName>
    </submittedName>
</protein>
<organism evidence="1 2">
    <name type="scientific">Paludisphaera mucosa</name>
    <dbReference type="NCBI Taxonomy" id="3030827"/>
    <lineage>
        <taxon>Bacteria</taxon>
        <taxon>Pseudomonadati</taxon>
        <taxon>Planctomycetota</taxon>
        <taxon>Planctomycetia</taxon>
        <taxon>Isosphaerales</taxon>
        <taxon>Isosphaeraceae</taxon>
        <taxon>Paludisphaera</taxon>
    </lineage>
</organism>
<dbReference type="EMBL" id="JARRAG010000001">
    <property type="protein sequence ID" value="MDG3003585.1"/>
    <property type="molecule type" value="Genomic_DNA"/>
</dbReference>